<keyword evidence="1" id="KW-0472">Membrane</keyword>
<feature type="transmembrane region" description="Helical" evidence="1">
    <location>
        <begin position="191"/>
        <end position="208"/>
    </location>
</feature>
<evidence type="ECO:0000313" key="4">
    <source>
        <dbReference type="Proteomes" id="UP000448292"/>
    </source>
</evidence>
<accession>A0A7M3MCB1</accession>
<keyword evidence="1" id="KW-0812">Transmembrane</keyword>
<proteinExistence type="predicted"/>
<organism evidence="3 4">
    <name type="scientific">Oceanidesulfovibrio indonesiensis</name>
    <dbReference type="NCBI Taxonomy" id="54767"/>
    <lineage>
        <taxon>Bacteria</taxon>
        <taxon>Pseudomonadati</taxon>
        <taxon>Thermodesulfobacteriota</taxon>
        <taxon>Desulfovibrionia</taxon>
        <taxon>Desulfovibrionales</taxon>
        <taxon>Desulfovibrionaceae</taxon>
        <taxon>Oceanidesulfovibrio</taxon>
    </lineage>
</organism>
<keyword evidence="2" id="KW-0732">Signal</keyword>
<dbReference type="Proteomes" id="UP000448292">
    <property type="component" value="Unassembled WGS sequence"/>
</dbReference>
<dbReference type="OrthoDB" id="9795418at2"/>
<evidence type="ECO:0000256" key="2">
    <source>
        <dbReference type="SAM" id="SignalP"/>
    </source>
</evidence>
<dbReference type="AlphaFoldDB" id="A0A7M3MCB1"/>
<sequence>MRIFSLALVGLLILCAASTVQAHRVNVFAWVEGDTIHVESEFSRGNPVKGGGVEVRRADSGDVLVAGQTDDAGLFAFQVPESALADPADLEVEVNAGQGHRSSWIVRTQDYAGSGVDPAERSAAQPASETLESIAANDSSMQTAALDAEAVEALQLRIEHVVEQKLDEKLTPLVRAVNRIQEDAGPSVSDIFGGIGYLIGLAGLVAYFKSRRTH</sequence>
<keyword evidence="4" id="KW-1185">Reference proteome</keyword>
<comment type="caution">
    <text evidence="3">The sequence shown here is derived from an EMBL/GenBank/DDBJ whole genome shotgun (WGS) entry which is preliminary data.</text>
</comment>
<evidence type="ECO:0000256" key="1">
    <source>
        <dbReference type="SAM" id="Phobius"/>
    </source>
</evidence>
<name>A0A7M3MCB1_9BACT</name>
<evidence type="ECO:0000313" key="3">
    <source>
        <dbReference type="EMBL" id="TVM15992.1"/>
    </source>
</evidence>
<reference evidence="3 4" key="1">
    <citation type="submission" date="2018-06" db="EMBL/GenBank/DDBJ databases">
        <title>Complete genome of Desulfovibrio indonesiensis P37SLT.</title>
        <authorList>
            <person name="Crispim J.S."/>
            <person name="Vidigal P.M.P."/>
            <person name="Silva L.C.F."/>
            <person name="Laguardia C.N."/>
            <person name="Araujo L.C."/>
            <person name="Dias R.S."/>
            <person name="Sousa M.P."/>
            <person name="Paula S.O."/>
            <person name="Silva C."/>
        </authorList>
    </citation>
    <scope>NUCLEOTIDE SEQUENCE [LARGE SCALE GENOMIC DNA]</scope>
    <source>
        <strain evidence="3 4">P37SLT</strain>
    </source>
</reference>
<gene>
    <name evidence="3" type="ORF">DPQ33_13575</name>
</gene>
<feature type="chain" id="PRO_5029521092" description="Nickel transport protein" evidence="2">
    <location>
        <begin position="23"/>
        <end position="214"/>
    </location>
</feature>
<keyword evidence="1" id="KW-1133">Transmembrane helix</keyword>
<protein>
    <recommendedName>
        <fullName evidence="5">Nickel transport protein</fullName>
    </recommendedName>
</protein>
<dbReference type="RefSeq" id="WP_144303772.1">
    <property type="nucleotide sequence ID" value="NZ_QMIE01000013.1"/>
</dbReference>
<evidence type="ECO:0008006" key="5">
    <source>
        <dbReference type="Google" id="ProtNLM"/>
    </source>
</evidence>
<feature type="signal peptide" evidence="2">
    <location>
        <begin position="1"/>
        <end position="22"/>
    </location>
</feature>
<dbReference type="EMBL" id="QMIE01000013">
    <property type="protein sequence ID" value="TVM15992.1"/>
    <property type="molecule type" value="Genomic_DNA"/>
</dbReference>